<dbReference type="PRINTS" id="PR01033">
    <property type="entry name" value="PHYTOCHROME"/>
</dbReference>
<dbReference type="CDD" id="cd00082">
    <property type="entry name" value="HisKA"/>
    <property type="match status" value="1"/>
</dbReference>
<dbReference type="FunFam" id="3.30.565.10:FF:000006">
    <property type="entry name" value="Sensor histidine kinase WalK"/>
    <property type="match status" value="1"/>
</dbReference>
<dbReference type="GO" id="GO:0030295">
    <property type="term" value="F:protein kinase activator activity"/>
    <property type="evidence" value="ECO:0007669"/>
    <property type="project" value="TreeGrafter"/>
</dbReference>
<dbReference type="Pfam" id="PF00512">
    <property type="entry name" value="HisKA"/>
    <property type="match status" value="1"/>
</dbReference>
<dbReference type="SUPFAM" id="SSF55785">
    <property type="entry name" value="PYP-like sensor domain (PAS domain)"/>
    <property type="match status" value="1"/>
</dbReference>
<dbReference type="InterPro" id="IPR036097">
    <property type="entry name" value="HisK_dim/P_sf"/>
</dbReference>
<dbReference type="InterPro" id="IPR001294">
    <property type="entry name" value="Phytochrome"/>
</dbReference>
<dbReference type="PANTHER" id="PTHR42878">
    <property type="entry name" value="TWO-COMPONENT HISTIDINE KINASE"/>
    <property type="match status" value="1"/>
</dbReference>
<dbReference type="GO" id="GO:0000155">
    <property type="term" value="F:phosphorelay sensor kinase activity"/>
    <property type="evidence" value="ECO:0007669"/>
    <property type="project" value="InterPro"/>
</dbReference>
<dbReference type="RefSeq" id="WP_157540904.1">
    <property type="nucleotide sequence ID" value="NZ_WQLA01000003.1"/>
</dbReference>
<feature type="domain" description="Phytochrome chromophore attachment site" evidence="11">
    <location>
        <begin position="145"/>
        <end position="303"/>
    </location>
</feature>
<dbReference type="PANTHER" id="PTHR42878:SF15">
    <property type="entry name" value="BACTERIOPHYTOCHROME"/>
    <property type="match status" value="1"/>
</dbReference>
<dbReference type="Proteomes" id="UP000434850">
    <property type="component" value="Unassembled WGS sequence"/>
</dbReference>
<dbReference type="SUPFAM" id="SSF55874">
    <property type="entry name" value="ATPase domain of HSP90 chaperone/DNA topoisomerase II/histidine kinase"/>
    <property type="match status" value="1"/>
</dbReference>
<evidence type="ECO:0000256" key="9">
    <source>
        <dbReference type="ARBA" id="ARBA00022991"/>
    </source>
</evidence>
<dbReference type="Pfam" id="PF00360">
    <property type="entry name" value="PHY"/>
    <property type="match status" value="1"/>
</dbReference>
<dbReference type="SUPFAM" id="SSF47384">
    <property type="entry name" value="Homodimeric domain of signal transducing histidine kinase"/>
    <property type="match status" value="1"/>
</dbReference>
<sequence length="746" mass="84040">MSDYKVDLTNCDKEPIHIPGKVQAHGFLVAVDSKCIITYLSENISDFLPVKAEELLGNDLKNLEQILLPGETIGLNQMLQLGKHAKSFETINPFRIDSGDVSYNLIMSQVANFYLLEFEPTSSATEIDIQKTIGRSVTEMLSGKQLKHLLNNAAEQIKTLIGYDRVMIYKFSDDGHGEVVAEVKENHLDPFLGLHYPASDIPKQARELYKINLTRIIADVDTEASPILTLPVNGEAQPIDLTHSTLRAVSPIHIQYLKNMGVASSFSISLMYRDELWGLIACHNYTPRFINYKAREASKLIGQIISSALEFKQDEELLARSEDYKAAYDALSRQLRKGGSVSSIITEQNSTILDVCDATGAVLIFEDQVIKLGQTPNDEQIKELNAWLKRNMQDRVFHTHQLPELHNQAKEYSDVASGLLACTLSKEMGELMMWFKPEQVTTINWAGNPEKPAEIDEQGQLTLSPRKSFDVWSQTVKNTSDRWTREEIATVLKLREDVVYAINRQANEIRTLNEKLKQAYEELDTFSFTISHDLRTPLSTIKNYSELLLESNTSLDDDARRILKKVIGGADKLNFLIKEVLNYSRVGRAEIEYNQIDMERLLKDIKSDLVVALNVPNLEFSLGDTPPLLGDRTMITQVFANLLNNAVKYSAKSNPPKVKVSGKEINSEVVYEISDNGVGIDLNYYNRIFDLFKRMDNVRSYEGTGVGLAIVKRIIEKHNARIWVESELGVGTIFYVAFKKSGNGSA</sequence>
<evidence type="ECO:0000313" key="14">
    <source>
        <dbReference type="Proteomes" id="UP000434850"/>
    </source>
</evidence>
<dbReference type="InterPro" id="IPR003661">
    <property type="entry name" value="HisK_dim/P_dom"/>
</dbReference>
<dbReference type="InterPro" id="IPR003594">
    <property type="entry name" value="HATPase_dom"/>
</dbReference>
<evidence type="ECO:0000259" key="11">
    <source>
        <dbReference type="PROSITE" id="PS50046"/>
    </source>
</evidence>
<evidence type="ECO:0000256" key="1">
    <source>
        <dbReference type="ARBA" id="ARBA00000085"/>
    </source>
</evidence>
<proteinExistence type="inferred from homology"/>
<evidence type="ECO:0000256" key="3">
    <source>
        <dbReference type="ARBA" id="ARBA00012438"/>
    </source>
</evidence>
<dbReference type="SMART" id="SM00065">
    <property type="entry name" value="GAF"/>
    <property type="match status" value="1"/>
</dbReference>
<dbReference type="PROSITE" id="PS50046">
    <property type="entry name" value="PHYTOCHROME_2"/>
    <property type="match status" value="1"/>
</dbReference>
<reference evidence="13 14" key="1">
    <citation type="submission" date="2019-12" db="EMBL/GenBank/DDBJ databases">
        <title>Mucilaginibacter sp. HME9299 genome sequencing and assembly.</title>
        <authorList>
            <person name="Kang H."/>
            <person name="Kim H."/>
            <person name="Joh K."/>
        </authorList>
    </citation>
    <scope>NUCLEOTIDE SEQUENCE [LARGE SCALE GENOMIC DNA]</scope>
    <source>
        <strain evidence="13 14">HME9299</strain>
    </source>
</reference>
<dbReference type="SMART" id="SM00387">
    <property type="entry name" value="HATPase_c"/>
    <property type="match status" value="1"/>
</dbReference>
<name>A0A6I4I7G6_9SPHI</name>
<dbReference type="EMBL" id="WQLA01000003">
    <property type="protein sequence ID" value="MVN91042.1"/>
    <property type="molecule type" value="Genomic_DNA"/>
</dbReference>
<keyword evidence="8" id="KW-0418">Kinase</keyword>
<dbReference type="InterPro" id="IPR035965">
    <property type="entry name" value="PAS-like_dom_sf"/>
</dbReference>
<dbReference type="InterPro" id="IPR029016">
    <property type="entry name" value="GAF-like_dom_sf"/>
</dbReference>
<evidence type="ECO:0000256" key="6">
    <source>
        <dbReference type="ARBA" id="ARBA00022606"/>
    </source>
</evidence>
<keyword evidence="4" id="KW-0600">Photoreceptor protein</keyword>
<dbReference type="Gene3D" id="1.10.287.130">
    <property type="match status" value="1"/>
</dbReference>
<evidence type="ECO:0000256" key="2">
    <source>
        <dbReference type="ARBA" id="ARBA00006402"/>
    </source>
</evidence>
<evidence type="ECO:0000256" key="5">
    <source>
        <dbReference type="ARBA" id="ARBA00022553"/>
    </source>
</evidence>
<dbReference type="InterPro" id="IPR003018">
    <property type="entry name" value="GAF"/>
</dbReference>
<dbReference type="InterPro" id="IPR005467">
    <property type="entry name" value="His_kinase_dom"/>
</dbReference>
<comment type="catalytic activity">
    <reaction evidence="1">
        <text>ATP + protein L-histidine = ADP + protein N-phospho-L-histidine.</text>
        <dbReference type="EC" id="2.7.13.3"/>
    </reaction>
</comment>
<dbReference type="SUPFAM" id="SSF55781">
    <property type="entry name" value="GAF domain-like"/>
    <property type="match status" value="2"/>
</dbReference>
<comment type="caution">
    <text evidence="13">The sequence shown here is derived from an EMBL/GenBank/DDBJ whole genome shotgun (WGS) entry which is preliminary data.</text>
</comment>
<protein>
    <recommendedName>
        <fullName evidence="3">histidine kinase</fullName>
        <ecNumber evidence="3">2.7.13.3</ecNumber>
    </recommendedName>
</protein>
<dbReference type="Gene3D" id="3.30.450.40">
    <property type="match status" value="1"/>
</dbReference>
<feature type="domain" description="Histidine kinase" evidence="12">
    <location>
        <begin position="529"/>
        <end position="742"/>
    </location>
</feature>
<dbReference type="InterPro" id="IPR050351">
    <property type="entry name" value="BphY/WalK/GraS-like"/>
</dbReference>
<evidence type="ECO:0000256" key="8">
    <source>
        <dbReference type="ARBA" id="ARBA00022777"/>
    </source>
</evidence>
<dbReference type="GO" id="GO:0006355">
    <property type="term" value="P:regulation of DNA-templated transcription"/>
    <property type="evidence" value="ECO:0007669"/>
    <property type="project" value="InterPro"/>
</dbReference>
<dbReference type="Gene3D" id="3.30.565.10">
    <property type="entry name" value="Histidine kinase-like ATPase, C-terminal domain"/>
    <property type="match status" value="1"/>
</dbReference>
<organism evidence="13 14">
    <name type="scientific">Mucilaginibacter aquatilis</name>
    <dbReference type="NCBI Taxonomy" id="1517760"/>
    <lineage>
        <taxon>Bacteria</taxon>
        <taxon>Pseudomonadati</taxon>
        <taxon>Bacteroidota</taxon>
        <taxon>Sphingobacteriia</taxon>
        <taxon>Sphingobacteriales</taxon>
        <taxon>Sphingobacteriaceae</taxon>
        <taxon>Mucilaginibacter</taxon>
    </lineage>
</organism>
<evidence type="ECO:0000259" key="12">
    <source>
        <dbReference type="PROSITE" id="PS50109"/>
    </source>
</evidence>
<dbReference type="Pfam" id="PF02518">
    <property type="entry name" value="HATPase_c"/>
    <property type="match status" value="1"/>
</dbReference>
<evidence type="ECO:0000256" key="4">
    <source>
        <dbReference type="ARBA" id="ARBA00022543"/>
    </source>
</evidence>
<dbReference type="InterPro" id="IPR036890">
    <property type="entry name" value="HATPase_C_sf"/>
</dbReference>
<dbReference type="Pfam" id="PF01590">
    <property type="entry name" value="GAF"/>
    <property type="match status" value="1"/>
</dbReference>
<accession>A0A6I4I7G6</accession>
<evidence type="ECO:0000313" key="13">
    <source>
        <dbReference type="EMBL" id="MVN91042.1"/>
    </source>
</evidence>
<dbReference type="GO" id="GO:0007234">
    <property type="term" value="P:osmosensory signaling via phosphorelay pathway"/>
    <property type="evidence" value="ECO:0007669"/>
    <property type="project" value="TreeGrafter"/>
</dbReference>
<keyword evidence="14" id="KW-1185">Reference proteome</keyword>
<dbReference type="Pfam" id="PF08446">
    <property type="entry name" value="PAS_2"/>
    <property type="match status" value="1"/>
</dbReference>
<dbReference type="SMART" id="SM00388">
    <property type="entry name" value="HisKA"/>
    <property type="match status" value="1"/>
</dbReference>
<keyword evidence="5" id="KW-0597">Phosphoprotein</keyword>
<dbReference type="AlphaFoldDB" id="A0A6I4I7G6"/>
<keyword evidence="7" id="KW-0808">Transferase</keyword>
<dbReference type="GO" id="GO:0009584">
    <property type="term" value="P:detection of visible light"/>
    <property type="evidence" value="ECO:0007669"/>
    <property type="project" value="InterPro"/>
</dbReference>
<gene>
    <name evidence="13" type="ORF">GO816_07900</name>
</gene>
<keyword evidence="10" id="KW-0675">Receptor</keyword>
<keyword evidence="9" id="KW-0157">Chromophore</keyword>
<dbReference type="GO" id="GO:0000156">
    <property type="term" value="F:phosphorelay response regulator activity"/>
    <property type="evidence" value="ECO:0007669"/>
    <property type="project" value="TreeGrafter"/>
</dbReference>
<dbReference type="OrthoDB" id="9766459at2"/>
<dbReference type="InterPro" id="IPR013654">
    <property type="entry name" value="PAS_2"/>
</dbReference>
<dbReference type="InterPro" id="IPR043150">
    <property type="entry name" value="Phytochrome_PHY_sf"/>
</dbReference>
<dbReference type="InterPro" id="IPR016132">
    <property type="entry name" value="Phyto_chromo_attachment"/>
</dbReference>
<dbReference type="EC" id="2.7.13.3" evidence="3"/>
<evidence type="ECO:0000256" key="10">
    <source>
        <dbReference type="ARBA" id="ARBA00023170"/>
    </source>
</evidence>
<dbReference type="Gene3D" id="3.30.450.20">
    <property type="entry name" value="PAS domain"/>
    <property type="match status" value="1"/>
</dbReference>
<dbReference type="PROSITE" id="PS50109">
    <property type="entry name" value="HIS_KIN"/>
    <property type="match status" value="1"/>
</dbReference>
<keyword evidence="6" id="KW-0716">Sensory transduction</keyword>
<dbReference type="InterPro" id="IPR013515">
    <property type="entry name" value="Phytochrome_cen-reg"/>
</dbReference>
<evidence type="ECO:0000256" key="7">
    <source>
        <dbReference type="ARBA" id="ARBA00022679"/>
    </source>
</evidence>
<dbReference type="GO" id="GO:0009881">
    <property type="term" value="F:photoreceptor activity"/>
    <property type="evidence" value="ECO:0007669"/>
    <property type="project" value="UniProtKB-KW"/>
</dbReference>
<comment type="similarity">
    <text evidence="2">In the N-terminal section; belongs to the phytochrome family.</text>
</comment>
<dbReference type="Gene3D" id="3.30.450.270">
    <property type="match status" value="1"/>
</dbReference>